<evidence type="ECO:0000313" key="12">
    <source>
        <dbReference type="EMBL" id="ERN11694.1"/>
    </source>
</evidence>
<dbReference type="Proteomes" id="UP000017836">
    <property type="component" value="Unassembled WGS sequence"/>
</dbReference>
<evidence type="ECO:0000256" key="11">
    <source>
        <dbReference type="ARBA" id="ARBA00023136"/>
    </source>
</evidence>
<dbReference type="PANTHER" id="PTHR47944:SF17">
    <property type="entry name" value="3,9-DIHYDROXYPTEROCARPAN 6A-MONOOXYGENASE"/>
    <property type="match status" value="1"/>
</dbReference>
<gene>
    <name evidence="12" type="ORF">AMTR_s00022p00226060</name>
</gene>
<dbReference type="eggNOG" id="KOG0156">
    <property type="taxonomic scope" value="Eukaryota"/>
</dbReference>
<dbReference type="InterPro" id="IPR036396">
    <property type="entry name" value="Cyt_P450_sf"/>
</dbReference>
<evidence type="ECO:0000256" key="3">
    <source>
        <dbReference type="ARBA" id="ARBA00010617"/>
    </source>
</evidence>
<reference evidence="13" key="1">
    <citation type="journal article" date="2013" name="Science">
        <title>The Amborella genome and the evolution of flowering plants.</title>
        <authorList>
            <consortium name="Amborella Genome Project"/>
        </authorList>
    </citation>
    <scope>NUCLEOTIDE SEQUENCE [LARGE SCALE GENOMIC DNA]</scope>
</reference>
<protein>
    <recommendedName>
        <fullName evidence="14">Cytochrome P450</fullName>
    </recommendedName>
</protein>
<proteinExistence type="inferred from homology"/>
<keyword evidence="4" id="KW-0349">Heme</keyword>
<dbReference type="STRING" id="13333.W1PV60"/>
<keyword evidence="10" id="KW-0503">Monooxygenase</keyword>
<dbReference type="GO" id="GO:0020037">
    <property type="term" value="F:heme binding"/>
    <property type="evidence" value="ECO:0007669"/>
    <property type="project" value="InterPro"/>
</dbReference>
<dbReference type="GO" id="GO:0005506">
    <property type="term" value="F:iron ion binding"/>
    <property type="evidence" value="ECO:0007669"/>
    <property type="project" value="InterPro"/>
</dbReference>
<keyword evidence="11" id="KW-0472">Membrane</keyword>
<evidence type="ECO:0000256" key="2">
    <source>
        <dbReference type="ARBA" id="ARBA00004167"/>
    </source>
</evidence>
<dbReference type="GO" id="GO:0004497">
    <property type="term" value="F:monooxygenase activity"/>
    <property type="evidence" value="ECO:0007669"/>
    <property type="project" value="UniProtKB-KW"/>
</dbReference>
<evidence type="ECO:0008006" key="14">
    <source>
        <dbReference type="Google" id="ProtNLM"/>
    </source>
</evidence>
<evidence type="ECO:0000256" key="8">
    <source>
        <dbReference type="ARBA" id="ARBA00023002"/>
    </source>
</evidence>
<dbReference type="EMBL" id="KI392687">
    <property type="protein sequence ID" value="ERN11694.1"/>
    <property type="molecule type" value="Genomic_DNA"/>
</dbReference>
<evidence type="ECO:0000313" key="13">
    <source>
        <dbReference type="Proteomes" id="UP000017836"/>
    </source>
</evidence>
<evidence type="ECO:0000256" key="10">
    <source>
        <dbReference type="ARBA" id="ARBA00023033"/>
    </source>
</evidence>
<sequence>MLMKARDEISSVVGRTRLVQESDNPSLPYLQAFVKETLRLHPTAPLIVRESIQDCRVGGYHIPKKSRVFVSVWAIGRDPNSWEDPLEFKPERFIGESGGVRGQYFQLLPFEELPWYFSCPTCDANYPSFIDTLL</sequence>
<dbReference type="Gramene" id="ERN11694">
    <property type="protein sequence ID" value="ERN11694"/>
    <property type="gene ID" value="AMTR_s00022p00226060"/>
</dbReference>
<dbReference type="OMA" id="CKYSLIC"/>
<accession>W1PV60</accession>
<comment type="cofactor">
    <cofactor evidence="1">
        <name>heme</name>
        <dbReference type="ChEBI" id="CHEBI:30413"/>
    </cofactor>
</comment>
<name>W1PV60_AMBTC</name>
<dbReference type="Gene3D" id="1.10.630.10">
    <property type="entry name" value="Cytochrome P450"/>
    <property type="match status" value="1"/>
</dbReference>
<dbReference type="GO" id="GO:0016020">
    <property type="term" value="C:membrane"/>
    <property type="evidence" value="ECO:0007669"/>
    <property type="project" value="UniProtKB-SubCell"/>
</dbReference>
<comment type="subcellular location">
    <subcellularLocation>
        <location evidence="2">Membrane</location>
        <topology evidence="2">Single-pass membrane protein</topology>
    </subcellularLocation>
</comment>
<keyword evidence="5" id="KW-0812">Transmembrane</keyword>
<dbReference type="AlphaFoldDB" id="W1PV60"/>
<dbReference type="PRINTS" id="PR00463">
    <property type="entry name" value="EP450I"/>
</dbReference>
<dbReference type="HOGENOM" id="CLU_001570_29_4_1"/>
<dbReference type="InterPro" id="IPR001128">
    <property type="entry name" value="Cyt_P450"/>
</dbReference>
<evidence type="ECO:0000256" key="7">
    <source>
        <dbReference type="ARBA" id="ARBA00022989"/>
    </source>
</evidence>
<keyword evidence="9" id="KW-0408">Iron</keyword>
<evidence type="ECO:0000256" key="6">
    <source>
        <dbReference type="ARBA" id="ARBA00022723"/>
    </source>
</evidence>
<keyword evidence="8" id="KW-0560">Oxidoreductase</keyword>
<keyword evidence="7" id="KW-1133">Transmembrane helix</keyword>
<keyword evidence="13" id="KW-1185">Reference proteome</keyword>
<organism evidence="12 13">
    <name type="scientific">Amborella trichopoda</name>
    <dbReference type="NCBI Taxonomy" id="13333"/>
    <lineage>
        <taxon>Eukaryota</taxon>
        <taxon>Viridiplantae</taxon>
        <taxon>Streptophyta</taxon>
        <taxon>Embryophyta</taxon>
        <taxon>Tracheophyta</taxon>
        <taxon>Spermatophyta</taxon>
        <taxon>Magnoliopsida</taxon>
        <taxon>Amborellales</taxon>
        <taxon>Amborellaceae</taxon>
        <taxon>Amborella</taxon>
    </lineage>
</organism>
<evidence type="ECO:0000256" key="5">
    <source>
        <dbReference type="ARBA" id="ARBA00022692"/>
    </source>
</evidence>
<keyword evidence="6" id="KW-0479">Metal-binding</keyword>
<dbReference type="PANTHER" id="PTHR47944">
    <property type="entry name" value="CYTOCHROME P450 98A9"/>
    <property type="match status" value="1"/>
</dbReference>
<dbReference type="GO" id="GO:0016705">
    <property type="term" value="F:oxidoreductase activity, acting on paired donors, with incorporation or reduction of molecular oxygen"/>
    <property type="evidence" value="ECO:0007669"/>
    <property type="project" value="InterPro"/>
</dbReference>
<evidence type="ECO:0000256" key="9">
    <source>
        <dbReference type="ARBA" id="ARBA00023004"/>
    </source>
</evidence>
<dbReference type="SUPFAM" id="SSF48264">
    <property type="entry name" value="Cytochrome P450"/>
    <property type="match status" value="1"/>
</dbReference>
<evidence type="ECO:0000256" key="1">
    <source>
        <dbReference type="ARBA" id="ARBA00001971"/>
    </source>
</evidence>
<dbReference type="InterPro" id="IPR002401">
    <property type="entry name" value="Cyt_P450_E_grp-I"/>
</dbReference>
<dbReference type="Pfam" id="PF00067">
    <property type="entry name" value="p450"/>
    <property type="match status" value="1"/>
</dbReference>
<evidence type="ECO:0000256" key="4">
    <source>
        <dbReference type="ARBA" id="ARBA00022617"/>
    </source>
</evidence>
<comment type="similarity">
    <text evidence="3">Belongs to the cytochrome P450 family.</text>
</comment>